<dbReference type="GO" id="GO:0008703">
    <property type="term" value="F:5-amino-6-(5-phosphoribosylamino)uracil reductase activity"/>
    <property type="evidence" value="ECO:0007669"/>
    <property type="project" value="InterPro"/>
</dbReference>
<feature type="domain" description="Bacterial bifunctional deaminase-reductase C-terminal" evidence="1">
    <location>
        <begin position="6"/>
        <end position="164"/>
    </location>
</feature>
<keyword evidence="3" id="KW-1185">Reference proteome</keyword>
<dbReference type="RefSeq" id="WP_183439663.1">
    <property type="nucleotide sequence ID" value="NZ_JACHXD010000002.1"/>
</dbReference>
<name>A0A7W5B6X9_9BURK</name>
<gene>
    <name evidence="2" type="ORF">FHS03_000715</name>
</gene>
<dbReference type="InterPro" id="IPR002734">
    <property type="entry name" value="RibDG_C"/>
</dbReference>
<evidence type="ECO:0000313" key="2">
    <source>
        <dbReference type="EMBL" id="MBB3117689.1"/>
    </source>
</evidence>
<protein>
    <submittedName>
        <fullName evidence="2">Dihydrofolate reductase</fullName>
    </submittedName>
</protein>
<dbReference type="PANTHER" id="PTHR38011:SF11">
    <property type="entry name" value="2,5-DIAMINO-6-RIBOSYLAMINO-4(3H)-PYRIMIDINONE 5'-PHOSPHATE REDUCTASE"/>
    <property type="match status" value="1"/>
</dbReference>
<dbReference type="Pfam" id="PF01872">
    <property type="entry name" value="RibD_C"/>
    <property type="match status" value="1"/>
</dbReference>
<reference evidence="2 3" key="1">
    <citation type="submission" date="2020-08" db="EMBL/GenBank/DDBJ databases">
        <title>Genomic Encyclopedia of Type Strains, Phase III (KMG-III): the genomes of soil and plant-associated and newly described type strains.</title>
        <authorList>
            <person name="Whitman W."/>
        </authorList>
    </citation>
    <scope>NUCLEOTIDE SEQUENCE [LARGE SCALE GENOMIC DNA]</scope>
    <source>
        <strain evidence="2 3">CECT 8897</strain>
    </source>
</reference>
<organism evidence="2 3">
    <name type="scientific">Pseudoduganella violacea</name>
    <dbReference type="NCBI Taxonomy" id="1715466"/>
    <lineage>
        <taxon>Bacteria</taxon>
        <taxon>Pseudomonadati</taxon>
        <taxon>Pseudomonadota</taxon>
        <taxon>Betaproteobacteria</taxon>
        <taxon>Burkholderiales</taxon>
        <taxon>Oxalobacteraceae</taxon>
        <taxon>Telluria group</taxon>
        <taxon>Pseudoduganella</taxon>
    </lineage>
</organism>
<accession>A0A7W5B6X9</accession>
<dbReference type="PANTHER" id="PTHR38011">
    <property type="entry name" value="DIHYDROFOLATE REDUCTASE FAMILY PROTEIN (AFU_ORTHOLOGUE AFUA_8G06820)"/>
    <property type="match status" value="1"/>
</dbReference>
<dbReference type="EMBL" id="JACHXD010000002">
    <property type="protein sequence ID" value="MBB3117689.1"/>
    <property type="molecule type" value="Genomic_DNA"/>
</dbReference>
<proteinExistence type="predicted"/>
<comment type="caution">
    <text evidence="2">The sequence shown here is derived from an EMBL/GenBank/DDBJ whole genome shotgun (WGS) entry which is preliminary data.</text>
</comment>
<dbReference type="InterPro" id="IPR050765">
    <property type="entry name" value="Riboflavin_Biosynth_HTPR"/>
</dbReference>
<dbReference type="GO" id="GO:0009231">
    <property type="term" value="P:riboflavin biosynthetic process"/>
    <property type="evidence" value="ECO:0007669"/>
    <property type="project" value="InterPro"/>
</dbReference>
<dbReference type="AlphaFoldDB" id="A0A7W5B6X9"/>
<evidence type="ECO:0000313" key="3">
    <source>
        <dbReference type="Proteomes" id="UP000541535"/>
    </source>
</evidence>
<evidence type="ECO:0000259" key="1">
    <source>
        <dbReference type="Pfam" id="PF01872"/>
    </source>
</evidence>
<sequence>MKASVFVGCSLDGFIARPDGALDWLMGEPEAGSAPPEHGYDAFMAGIDTVLMGRKTFETVQAMGIWPYTGKRVVVLSTTLATLPGSVAGKAELQRGPMAALVAQLAADGCQGLYVDGGATIQACLRAGLIDEITISRLPVLIGSGIALFCALPHDVKLEHLRSKIYEGGMVQSVYRVLRVT</sequence>
<dbReference type="Proteomes" id="UP000541535">
    <property type="component" value="Unassembled WGS sequence"/>
</dbReference>
<dbReference type="SUPFAM" id="SSF53597">
    <property type="entry name" value="Dihydrofolate reductase-like"/>
    <property type="match status" value="1"/>
</dbReference>
<dbReference type="InterPro" id="IPR024072">
    <property type="entry name" value="DHFR-like_dom_sf"/>
</dbReference>
<dbReference type="Gene3D" id="3.40.430.10">
    <property type="entry name" value="Dihydrofolate Reductase, subunit A"/>
    <property type="match status" value="1"/>
</dbReference>